<dbReference type="Pfam" id="PF18939">
    <property type="entry name" value="DUF5686"/>
    <property type="match status" value="1"/>
</dbReference>
<dbReference type="Pfam" id="PF13715">
    <property type="entry name" value="CarbopepD_reg_2"/>
    <property type="match status" value="1"/>
</dbReference>
<evidence type="ECO:0000313" key="2">
    <source>
        <dbReference type="Proteomes" id="UP001201449"/>
    </source>
</evidence>
<name>A0ABS9BX98_9BACT</name>
<dbReference type="EMBL" id="JAKEVZ010000014">
    <property type="protein sequence ID" value="MCF1752683.1"/>
    <property type="molecule type" value="Genomic_DNA"/>
</dbReference>
<reference evidence="1 2" key="1">
    <citation type="submission" date="2022-01" db="EMBL/GenBank/DDBJ databases">
        <title>Mariniradius saccharolyticus sp. nov., isolated from sediment of a river.</title>
        <authorList>
            <person name="Liu H."/>
        </authorList>
    </citation>
    <scope>NUCLEOTIDE SEQUENCE [LARGE SCALE GENOMIC DNA]</scope>
    <source>
        <strain evidence="1 2">RY-2</strain>
    </source>
</reference>
<keyword evidence="2" id="KW-1185">Reference proteome</keyword>
<dbReference type="SUPFAM" id="SSF49464">
    <property type="entry name" value="Carboxypeptidase regulatory domain-like"/>
    <property type="match status" value="1"/>
</dbReference>
<dbReference type="InterPro" id="IPR043741">
    <property type="entry name" value="DUF5686"/>
</dbReference>
<protein>
    <submittedName>
        <fullName evidence="1">DUF5686 and carboxypeptidase regulatory-like domain-containing protein</fullName>
    </submittedName>
</protein>
<evidence type="ECO:0000313" key="1">
    <source>
        <dbReference type="EMBL" id="MCF1752683.1"/>
    </source>
</evidence>
<sequence>MIKSYFLSLVFCWLSFFAFGQVTIKGKVTNVDNGDPIPFANVVVKGTTLGTTTDFEGNYTLALRSFADSLQVSYLGYISQTKAIEKSPAVTINFQLVPSTFNLSEVVFSAGENPAFEILRKTVKAKNNFDKRNLNAYESDNYTKIELALNEVEGDFKEINQVKKILGVLDSIKQLTNDEGKKILPIFFSESYSKFYYRTDPILKKEVILNSKLTGVGITDGTTVAQITGSVFQEYNFYRNWLTILEKEFVSPIADGWRTFYDYDLLDSVLVGGDSCYMLKVYPLREQDLAFSGLIWINKENYSLKQVDLAIAESANLNFVETIKIQQELVPTENGFQLPAKTRVLIKIGKLTDNSVGLLAKFYNSSSDFVINQPHPPNFYLKAVELSQDFDQGEEVFWQEVRPEPLTSEELVSRQMVDTLARLPVVRFYSEGIKFLSTGFLPVGNLDLGPWTGLANYNDIEGFRLGAGLRTNLKFSKSVVLTGYLAYGFGDQQFKYFASATKILDKNRWTTIQVNTQKEIDQVGLEIENLQLNSIFLAATRFGTLNNAYYSTHYRFIAQREVFRGFNLTGGMSWKHFDPTFPFSWQDQNTGKLKSDFDLANINLGFRYGRDEIFVINDNQRISLGPVKWPIFDFRFSQGLDRLGGEIQYQRYQMSVYHKLNLGLLGVSRYELRTGMVRGVVPFPLLENHIGNETFFYTTAAFNQMNIAEFASDRFLSLKYGHSFEGFGFNQIPLIKKLKWRAVGNANLLWGSVSDKNLFVVPEFDENGNQIPAFGFLDPSKPYVELGYGIENIFKFFRVDFFHRITYLDNPGARPFGVKVSAQVIL</sequence>
<comment type="caution">
    <text evidence="1">The sequence shown here is derived from an EMBL/GenBank/DDBJ whole genome shotgun (WGS) entry which is preliminary data.</text>
</comment>
<organism evidence="1 2">
    <name type="scientific">Mariniradius sediminis</name>
    <dbReference type="NCBI Taxonomy" id="2909237"/>
    <lineage>
        <taxon>Bacteria</taxon>
        <taxon>Pseudomonadati</taxon>
        <taxon>Bacteroidota</taxon>
        <taxon>Cytophagia</taxon>
        <taxon>Cytophagales</taxon>
        <taxon>Cyclobacteriaceae</taxon>
        <taxon>Mariniradius</taxon>
    </lineage>
</organism>
<dbReference type="InterPro" id="IPR008969">
    <property type="entry name" value="CarboxyPept-like_regulatory"/>
</dbReference>
<accession>A0ABS9BX98</accession>
<gene>
    <name evidence="1" type="ORF">L0U89_16615</name>
</gene>
<dbReference type="RefSeq" id="WP_234862542.1">
    <property type="nucleotide sequence ID" value="NZ_JAKEVZ010000014.1"/>
</dbReference>
<dbReference type="Proteomes" id="UP001201449">
    <property type="component" value="Unassembled WGS sequence"/>
</dbReference>
<proteinExistence type="predicted"/>
<dbReference type="Gene3D" id="2.60.40.1120">
    <property type="entry name" value="Carboxypeptidase-like, regulatory domain"/>
    <property type="match status" value="1"/>
</dbReference>